<evidence type="ECO:0000313" key="2">
    <source>
        <dbReference type="Proteomes" id="UP001190700"/>
    </source>
</evidence>
<proteinExistence type="predicted"/>
<dbReference type="Proteomes" id="UP001190700">
    <property type="component" value="Unassembled WGS sequence"/>
</dbReference>
<reference evidence="1 2" key="1">
    <citation type="journal article" date="2015" name="Genome Biol. Evol.">
        <title>Comparative Genomics of a Bacterivorous Green Alga Reveals Evolutionary Causalities and Consequences of Phago-Mixotrophic Mode of Nutrition.</title>
        <authorList>
            <person name="Burns J.A."/>
            <person name="Paasch A."/>
            <person name="Narechania A."/>
            <person name="Kim E."/>
        </authorList>
    </citation>
    <scope>NUCLEOTIDE SEQUENCE [LARGE SCALE GENOMIC DNA]</scope>
    <source>
        <strain evidence="1 2">PLY_AMNH</strain>
    </source>
</reference>
<protein>
    <submittedName>
        <fullName evidence="1">Uncharacterized protein</fullName>
    </submittedName>
</protein>
<evidence type="ECO:0000313" key="1">
    <source>
        <dbReference type="EMBL" id="KAK3277622.1"/>
    </source>
</evidence>
<dbReference type="Gene3D" id="3.40.50.1240">
    <property type="entry name" value="Phosphoglycerate mutase-like"/>
    <property type="match status" value="1"/>
</dbReference>
<name>A0AAE0LA83_9CHLO</name>
<comment type="caution">
    <text evidence="1">The sequence shown here is derived from an EMBL/GenBank/DDBJ whole genome shotgun (WGS) entry which is preliminary data.</text>
</comment>
<dbReference type="SUPFAM" id="SSF53254">
    <property type="entry name" value="Phosphoglycerate mutase-like"/>
    <property type="match status" value="1"/>
</dbReference>
<dbReference type="EMBL" id="LGRX02006007">
    <property type="protein sequence ID" value="KAK3277622.1"/>
    <property type="molecule type" value="Genomic_DNA"/>
</dbReference>
<organism evidence="1 2">
    <name type="scientific">Cymbomonas tetramitiformis</name>
    <dbReference type="NCBI Taxonomy" id="36881"/>
    <lineage>
        <taxon>Eukaryota</taxon>
        <taxon>Viridiplantae</taxon>
        <taxon>Chlorophyta</taxon>
        <taxon>Pyramimonadophyceae</taxon>
        <taxon>Pyramimonadales</taxon>
        <taxon>Pyramimonadaceae</taxon>
        <taxon>Cymbomonas</taxon>
    </lineage>
</organism>
<keyword evidence="2" id="KW-1185">Reference proteome</keyword>
<gene>
    <name evidence="1" type="ORF">CYMTET_14380</name>
</gene>
<dbReference type="InterPro" id="IPR029033">
    <property type="entry name" value="His_PPase_superfam"/>
</dbReference>
<accession>A0AAE0LA83</accession>
<dbReference type="AlphaFoldDB" id="A0AAE0LA83"/>
<sequence>MDDAFVQAFTNSGLRRVLFVAHANAANAKGCSSGSPYPLDRADQTRQLTSKGVKAAEFSRKWFQALDYKHKAFVTSPARRVVETCQIMAETRHGAGADVSMELMHSLHPCDLVPACHQLFSKLGEASLEAYYKEGGQAALDEYADIVFEELINLISTRVGPSTRGDTLSIFGHSVFLNAVCRRMASAFKMESEHLSNLEAIKLGETEGLLVEQTDGTPLLRYLHCRALSAISDHPLYSTLAG</sequence>
<dbReference type="CDD" id="cd07040">
    <property type="entry name" value="HP"/>
    <property type="match status" value="1"/>
</dbReference>